<dbReference type="SMART" id="SM00220">
    <property type="entry name" value="S_TKc"/>
    <property type="match status" value="1"/>
</dbReference>
<feature type="domain" description="Protein kinase" evidence="1">
    <location>
        <begin position="398"/>
        <end position="676"/>
    </location>
</feature>
<dbReference type="InterPro" id="IPR011009">
    <property type="entry name" value="Kinase-like_dom_sf"/>
</dbReference>
<dbReference type="PROSITE" id="PS00108">
    <property type="entry name" value="PROTEIN_KINASE_ST"/>
    <property type="match status" value="1"/>
</dbReference>
<comment type="caution">
    <text evidence="2">The sequence shown here is derived from an EMBL/GenBank/DDBJ whole genome shotgun (WGS) entry which is preliminary data.</text>
</comment>
<sequence length="684" mass="78006">MLNRNVSTYFPRFLWKFWLSKYVISQSTYDDPSTNPLHSHQLQPKLPRVHIYDVYANELTEVNESPSNEPSIFHQFNFGVLDPNTRYTLEEAESAFSRLEREVESVLREILDYTVWSGRSNSAQSKNSLVFSRISIEALRKYFVFIRFRNSSGYQETISALEEAYQSQPDAGSVTTAFQHVIVQHRLRFILREITRFLNSWFKVDPTTGTPIEEAVPSAANDKFTEVMDMFCWSMMGAEVSFGIAEDEQEFILSDRCFGTLEGEPEDDHPSCSLFFPIVPTMALYLLGDLDDFSTPSYSNLKPTRRCVYIDVGQESSIDVFLRNATVLQSYPQYLFFQSLRTVALSISSYEEFRSPQHLDYSRLKQRCRQKFLQETVTKTLTVKGSLILTDLTDEVVVIGDSAVCHGSFSDVWKGTWEDPIERKQRVVALKFLRPVMVKGVREKLLQRLQTEVVAWHRLCHKNISQLFGIVQSPHSVGMVSQWCENGTLSHYLKENSEVNGLKLLAQVASGIAYLHQMNIIHGDLKGGNILVDELGNAVITDFGLSKVIEEITDTMNKGTSFFAGSTRWMAPELLFALVEDDGVVPAITTFSDIYAFASVCLEIASGLLPYPHRSNDHAVTVDILRGIRPCRSTKCLLKLNPEGEQAFWNILDQCWDHEPRNRPTMPHMVSFLEVLEMSSRLLK</sequence>
<dbReference type="SUPFAM" id="SSF56112">
    <property type="entry name" value="Protein kinase-like (PK-like)"/>
    <property type="match status" value="1"/>
</dbReference>
<dbReference type="AlphaFoldDB" id="A0A9P6JRE4"/>
<dbReference type="Pfam" id="PF07714">
    <property type="entry name" value="PK_Tyr_Ser-Thr"/>
    <property type="match status" value="1"/>
</dbReference>
<keyword evidence="3" id="KW-1185">Reference proteome</keyword>
<name>A0A9P6JRE4_9AGAR</name>
<dbReference type="InterPro" id="IPR000719">
    <property type="entry name" value="Prot_kinase_dom"/>
</dbReference>
<reference evidence="2" key="1">
    <citation type="submission" date="2020-11" db="EMBL/GenBank/DDBJ databases">
        <authorList>
            <consortium name="DOE Joint Genome Institute"/>
            <person name="Ahrendt S."/>
            <person name="Riley R."/>
            <person name="Andreopoulos W."/>
            <person name="Labutti K."/>
            <person name="Pangilinan J."/>
            <person name="Ruiz-Duenas F.J."/>
            <person name="Barrasa J.M."/>
            <person name="Sanchez-Garcia M."/>
            <person name="Camarero S."/>
            <person name="Miyauchi S."/>
            <person name="Serrano A."/>
            <person name="Linde D."/>
            <person name="Babiker R."/>
            <person name="Drula E."/>
            <person name="Ayuso-Fernandez I."/>
            <person name="Pacheco R."/>
            <person name="Padilla G."/>
            <person name="Ferreira P."/>
            <person name="Barriuso J."/>
            <person name="Kellner H."/>
            <person name="Castanera R."/>
            <person name="Alfaro M."/>
            <person name="Ramirez L."/>
            <person name="Pisabarro A.G."/>
            <person name="Kuo A."/>
            <person name="Tritt A."/>
            <person name="Lipzen A."/>
            <person name="He G."/>
            <person name="Yan M."/>
            <person name="Ng V."/>
            <person name="Cullen D."/>
            <person name="Martin F."/>
            <person name="Rosso M.-N."/>
            <person name="Henrissat B."/>
            <person name="Hibbett D."/>
            <person name="Martinez A.T."/>
            <person name="Grigoriev I.V."/>
        </authorList>
    </citation>
    <scope>NUCLEOTIDE SEQUENCE</scope>
    <source>
        <strain evidence="2">CBS 506.95</strain>
    </source>
</reference>
<dbReference type="InterPro" id="IPR051681">
    <property type="entry name" value="Ser/Thr_Kinases-Pseudokinases"/>
</dbReference>
<gene>
    <name evidence="2" type="ORF">CPB83DRAFT_762497</name>
</gene>
<proteinExistence type="predicted"/>
<dbReference type="Gene3D" id="1.10.510.10">
    <property type="entry name" value="Transferase(Phosphotransferase) domain 1"/>
    <property type="match status" value="1"/>
</dbReference>
<dbReference type="OrthoDB" id="6718656at2759"/>
<keyword evidence="2" id="KW-0418">Kinase</keyword>
<dbReference type="EMBL" id="MU157838">
    <property type="protein sequence ID" value="KAF9530687.1"/>
    <property type="molecule type" value="Genomic_DNA"/>
</dbReference>
<dbReference type="PROSITE" id="PS50011">
    <property type="entry name" value="PROTEIN_KINASE_DOM"/>
    <property type="match status" value="1"/>
</dbReference>
<organism evidence="2 3">
    <name type="scientific">Crepidotus variabilis</name>
    <dbReference type="NCBI Taxonomy" id="179855"/>
    <lineage>
        <taxon>Eukaryota</taxon>
        <taxon>Fungi</taxon>
        <taxon>Dikarya</taxon>
        <taxon>Basidiomycota</taxon>
        <taxon>Agaricomycotina</taxon>
        <taxon>Agaricomycetes</taxon>
        <taxon>Agaricomycetidae</taxon>
        <taxon>Agaricales</taxon>
        <taxon>Agaricineae</taxon>
        <taxon>Crepidotaceae</taxon>
        <taxon>Crepidotus</taxon>
    </lineage>
</organism>
<protein>
    <submittedName>
        <fullName evidence="2">Kinase-like domain-containing protein</fullName>
    </submittedName>
</protein>
<dbReference type="PANTHER" id="PTHR44329">
    <property type="entry name" value="SERINE/THREONINE-PROTEIN KINASE TNNI3K-RELATED"/>
    <property type="match status" value="1"/>
</dbReference>
<dbReference type="Proteomes" id="UP000807306">
    <property type="component" value="Unassembled WGS sequence"/>
</dbReference>
<dbReference type="GO" id="GO:0004674">
    <property type="term" value="F:protein serine/threonine kinase activity"/>
    <property type="evidence" value="ECO:0007669"/>
    <property type="project" value="TreeGrafter"/>
</dbReference>
<dbReference type="InterPro" id="IPR008271">
    <property type="entry name" value="Ser/Thr_kinase_AS"/>
</dbReference>
<evidence type="ECO:0000313" key="2">
    <source>
        <dbReference type="EMBL" id="KAF9530687.1"/>
    </source>
</evidence>
<evidence type="ECO:0000259" key="1">
    <source>
        <dbReference type="PROSITE" id="PS50011"/>
    </source>
</evidence>
<evidence type="ECO:0000313" key="3">
    <source>
        <dbReference type="Proteomes" id="UP000807306"/>
    </source>
</evidence>
<dbReference type="GO" id="GO:0005524">
    <property type="term" value="F:ATP binding"/>
    <property type="evidence" value="ECO:0007669"/>
    <property type="project" value="InterPro"/>
</dbReference>
<dbReference type="InterPro" id="IPR001245">
    <property type="entry name" value="Ser-Thr/Tyr_kinase_cat_dom"/>
</dbReference>
<keyword evidence="2" id="KW-0808">Transferase</keyword>
<accession>A0A9P6JRE4</accession>